<keyword evidence="15" id="KW-0472">Membrane</keyword>
<dbReference type="SUPFAM" id="SSF56601">
    <property type="entry name" value="beta-lactamase/transpeptidase-like"/>
    <property type="match status" value="1"/>
</dbReference>
<comment type="catalytic activity">
    <reaction evidence="21">
        <text>[GlcNAc-(1-&gt;4)-Mur2Ac(oyl-L-Ala-gamma-D-Glu-L-Lys-D-Ala-D-Ala)](n)-di-trans,octa-cis-undecaprenyl diphosphate + beta-D-GlcNAc-(1-&gt;4)-Mur2Ac(oyl-L-Ala-gamma-D-Glu-L-Lys-D-Ala-D-Ala)-di-trans,octa-cis-undecaprenyl diphosphate = [GlcNAc-(1-&gt;4)-Mur2Ac(oyl-L-Ala-gamma-D-Glu-L-Lys-D-Ala-D-Ala)](n+1)-di-trans,octa-cis-undecaprenyl diphosphate + di-trans,octa-cis-undecaprenyl diphosphate + H(+)</text>
        <dbReference type="Rhea" id="RHEA:23708"/>
        <dbReference type="Rhea" id="RHEA-COMP:9602"/>
        <dbReference type="Rhea" id="RHEA-COMP:9603"/>
        <dbReference type="ChEBI" id="CHEBI:15378"/>
        <dbReference type="ChEBI" id="CHEBI:58405"/>
        <dbReference type="ChEBI" id="CHEBI:60033"/>
        <dbReference type="ChEBI" id="CHEBI:78435"/>
        <dbReference type="EC" id="2.4.99.28"/>
    </reaction>
</comment>
<evidence type="ECO:0000259" key="24">
    <source>
        <dbReference type="Pfam" id="PF00905"/>
    </source>
</evidence>
<dbReference type="Pfam" id="PF00912">
    <property type="entry name" value="Transgly"/>
    <property type="match status" value="1"/>
</dbReference>
<dbReference type="PANTHER" id="PTHR32282:SF11">
    <property type="entry name" value="PENICILLIN-BINDING PROTEIN 1B"/>
    <property type="match status" value="1"/>
</dbReference>
<keyword evidence="16" id="KW-0046">Antibiotic resistance</keyword>
<evidence type="ECO:0000256" key="14">
    <source>
        <dbReference type="ARBA" id="ARBA00022984"/>
    </source>
</evidence>
<keyword evidence="7" id="KW-1003">Cell membrane</keyword>
<organism evidence="27 28">
    <name type="scientific">Candidatus Blochmannia ocreatus</name>
    <name type="common">nom. nud.</name>
    <dbReference type="NCBI Taxonomy" id="251538"/>
    <lineage>
        <taxon>Bacteria</taxon>
        <taxon>Pseudomonadati</taxon>
        <taxon>Pseudomonadota</taxon>
        <taxon>Gammaproteobacteria</taxon>
        <taxon>Enterobacterales</taxon>
        <taxon>Enterobacteriaceae</taxon>
        <taxon>ant endosymbionts</taxon>
        <taxon>Candidatus Blochmanniella</taxon>
    </lineage>
</organism>
<comment type="pathway">
    <text evidence="3 23">Cell wall biogenesis; peptidoglycan biosynthesis.</text>
</comment>
<evidence type="ECO:0000256" key="4">
    <source>
        <dbReference type="ARBA" id="ARBA00007090"/>
    </source>
</evidence>
<keyword evidence="13 23" id="KW-0133">Cell shape</keyword>
<keyword evidence="8" id="KW-0121">Carboxypeptidase</keyword>
<reference evidence="27" key="1">
    <citation type="submission" date="2022-05" db="EMBL/GenBank/DDBJ databases">
        <title>Impact of host demography and evolutionary history on endosymbiont molecular evolution: a test in carpenter ants (Genus Camponotus) and their Blochmannia endosymbionts.</title>
        <authorList>
            <person name="Manthey J.D."/>
            <person name="Giron J.C."/>
            <person name="Hruska J.P."/>
        </authorList>
    </citation>
    <scope>NUCLEOTIDE SEQUENCE</scope>
    <source>
        <strain evidence="27">C-006</strain>
    </source>
</reference>
<keyword evidence="18 23" id="KW-0961">Cell wall biogenesis/degradation</keyword>
<dbReference type="Pfam" id="PF00905">
    <property type="entry name" value="Transpeptidase"/>
    <property type="match status" value="1"/>
</dbReference>
<dbReference type="GO" id="GO:0016757">
    <property type="term" value="F:glycosyltransferase activity"/>
    <property type="evidence" value="ECO:0007669"/>
    <property type="project" value="UniProtKB-KW"/>
</dbReference>
<dbReference type="EMBL" id="CP097762">
    <property type="protein sequence ID" value="URJ25236.1"/>
    <property type="molecule type" value="Genomic_DNA"/>
</dbReference>
<proteinExistence type="inferred from homology"/>
<dbReference type="InterPro" id="IPR001264">
    <property type="entry name" value="Glyco_trans_51"/>
</dbReference>
<dbReference type="InterPro" id="IPR028166">
    <property type="entry name" value="UB2H"/>
</dbReference>
<evidence type="ECO:0000256" key="8">
    <source>
        <dbReference type="ARBA" id="ARBA00022645"/>
    </source>
</evidence>
<dbReference type="InterPro" id="IPR012338">
    <property type="entry name" value="Beta-lactam/transpept-like"/>
</dbReference>
<evidence type="ECO:0000256" key="16">
    <source>
        <dbReference type="ARBA" id="ARBA00023251"/>
    </source>
</evidence>
<dbReference type="PIRSF" id="PIRSF002799">
    <property type="entry name" value="PBP_1b"/>
    <property type="match status" value="1"/>
</dbReference>
<comment type="catalytic activity">
    <reaction evidence="20">
        <text>Preferential cleavage: (Ac)2-L-Lys-D-Ala-|-D-Ala. Also transpeptidation of peptidyl-alanyl moieties that are N-acyl substituents of D-alanine.</text>
        <dbReference type="EC" id="3.4.16.4"/>
    </reaction>
</comment>
<keyword evidence="28" id="KW-1185">Reference proteome</keyword>
<evidence type="ECO:0000256" key="2">
    <source>
        <dbReference type="ARBA" id="ARBA00004236"/>
    </source>
</evidence>
<comment type="function">
    <text evidence="1 23">Cell wall formation. Synthesis of cross-linked peptidoglycan from the lipid intermediates. The enzyme has a penicillin-insensitive transglycosylase N-terminal domain (formation of linear glycan strands) and a penicillin-sensitive transpeptidase C-terminal domain (cross-linking of the peptide subunits).</text>
</comment>
<evidence type="ECO:0000256" key="9">
    <source>
        <dbReference type="ARBA" id="ARBA00022670"/>
    </source>
</evidence>
<dbReference type="SUPFAM" id="SSF53955">
    <property type="entry name" value="Lysozyme-like"/>
    <property type="match status" value="1"/>
</dbReference>
<evidence type="ECO:0000259" key="25">
    <source>
        <dbReference type="Pfam" id="PF00912"/>
    </source>
</evidence>
<evidence type="ECO:0000256" key="12">
    <source>
        <dbReference type="ARBA" id="ARBA00022801"/>
    </source>
</evidence>
<comment type="similarity">
    <text evidence="4 23">In the C-terminal section; belongs to the transpeptidase family.</text>
</comment>
<keyword evidence="11 23" id="KW-0808">Transferase</keyword>
<dbReference type="NCBIfam" id="TIGR02071">
    <property type="entry name" value="PBP_1b"/>
    <property type="match status" value="1"/>
</dbReference>
<gene>
    <name evidence="27" type="primary">mrcB</name>
    <name evidence="27" type="ORF">M9405_00680</name>
</gene>
<evidence type="ECO:0000256" key="21">
    <source>
        <dbReference type="ARBA" id="ARBA00049902"/>
    </source>
</evidence>
<keyword evidence="14 23" id="KW-0573">Peptidoglycan synthesis</keyword>
<evidence type="ECO:0000313" key="27">
    <source>
        <dbReference type="EMBL" id="URJ25236.1"/>
    </source>
</evidence>
<comment type="subcellular location">
    <subcellularLocation>
        <location evidence="2">Cell membrane</location>
    </subcellularLocation>
</comment>
<sequence length="728" mass="83234">MIAYGIFLDKKIQSRINGTLWQLPAIIYSRMIHVEPNIAYHQNDMINLLKILQYRQVDQITHAGEFTVYNNHIELFRRGFHSPIGEEKEVHVSFFFNQKKLLNIYNQDTKNNFGLFTFDPKIISVLYTPNGQQRLFIPRSEFPEVLIHILLAVEDHSFYQHDGIRITSIIRAFLANIISGHTVQGGSTLTQQLVKNLFLNNNRSLWRKFNEAYMAIIFDYRYSKERILELYLNEIYFGQNGNNQIRGFPLASFYYFGRPIDELSLDQQATLVGMIKGASLYNPWKNPQITLERRNLILKLLLSRNIIDQKLYTILSKRSLGTQSKEAVLISHPAFIQMINEEVQHINQINNFTGIKIFTTLDPISQNAAEEAMKTGMYKLRNHCNLSDLEGAIVVVDRFNGKIRAMVGGSDPYFYGFNRAIHARRAIGSLVKPAIYLTALSNPKKYHFNTWIADEPIVLKQSNGLFWEPKNYDRKFRGAVTLIEAFTQSLNVPTVNLGLTIGLDIISNTLIKLGIPPNFIPPFPSILLGSINLTPLELAQEFQTIASGGKYTAVSSVQYILNEKNKIIYQRFSKTERVISSQATYLTLYAMQKAVELGTSYTLSVKFPNLKLAAKTGTTNNLRDSWIAGIDGKEVTIIWVGRDNNRSAKLTGTNGALTIYGLYLEHHNPTPLCLVPPSGIKYLPVSNLYNHTSYNKKNLQFQILPIWTNDWKFLLRIPEKLDVVSFKQ</sequence>
<evidence type="ECO:0000256" key="18">
    <source>
        <dbReference type="ARBA" id="ARBA00023316"/>
    </source>
</evidence>
<evidence type="ECO:0000256" key="20">
    <source>
        <dbReference type="ARBA" id="ARBA00034000"/>
    </source>
</evidence>
<evidence type="ECO:0000256" key="15">
    <source>
        <dbReference type="ARBA" id="ARBA00023136"/>
    </source>
</evidence>
<dbReference type="InterPro" id="IPR036950">
    <property type="entry name" value="PBP_transglycosylase"/>
</dbReference>
<evidence type="ECO:0000256" key="11">
    <source>
        <dbReference type="ARBA" id="ARBA00022679"/>
    </source>
</evidence>
<evidence type="ECO:0000256" key="23">
    <source>
        <dbReference type="PIRNR" id="PIRNR002799"/>
    </source>
</evidence>
<evidence type="ECO:0000256" key="19">
    <source>
        <dbReference type="ARBA" id="ARBA00032454"/>
    </source>
</evidence>
<keyword evidence="12" id="KW-0378">Hydrolase</keyword>
<dbReference type="PANTHER" id="PTHR32282">
    <property type="entry name" value="BINDING PROTEIN TRANSPEPTIDASE, PUTATIVE-RELATED"/>
    <property type="match status" value="1"/>
</dbReference>
<feature type="domain" description="Glycosyl transferase family 51" evidence="25">
    <location>
        <begin position="130"/>
        <end position="299"/>
    </location>
</feature>
<evidence type="ECO:0000256" key="1">
    <source>
        <dbReference type="ARBA" id="ARBA00002624"/>
    </source>
</evidence>
<evidence type="ECO:0000256" key="17">
    <source>
        <dbReference type="ARBA" id="ARBA00023268"/>
    </source>
</evidence>
<evidence type="ECO:0000256" key="3">
    <source>
        <dbReference type="ARBA" id="ARBA00004752"/>
    </source>
</evidence>
<dbReference type="Gene3D" id="3.40.710.10">
    <property type="entry name" value="DD-peptidase/beta-lactamase superfamily"/>
    <property type="match status" value="1"/>
</dbReference>
<evidence type="ECO:0000259" key="26">
    <source>
        <dbReference type="Pfam" id="PF14814"/>
    </source>
</evidence>
<evidence type="ECO:0000313" key="28">
    <source>
        <dbReference type="Proteomes" id="UP001056834"/>
    </source>
</evidence>
<dbReference type="InterPro" id="IPR050396">
    <property type="entry name" value="Glycosyltr_51/Transpeptidase"/>
</dbReference>
<dbReference type="Gene3D" id="1.10.3810.10">
    <property type="entry name" value="Biosynthetic peptidoglycan transglycosylase-like"/>
    <property type="match status" value="1"/>
</dbReference>
<keyword evidence="10 23" id="KW-0328">Glycosyltransferase</keyword>
<evidence type="ECO:0000256" key="22">
    <source>
        <dbReference type="NCBIfam" id="TIGR02071"/>
    </source>
</evidence>
<evidence type="ECO:0000256" key="10">
    <source>
        <dbReference type="ARBA" id="ARBA00022676"/>
    </source>
</evidence>
<keyword evidence="17" id="KW-0511">Multifunctional enzyme</keyword>
<dbReference type="InterPro" id="IPR011813">
    <property type="entry name" value="PBP_1b"/>
</dbReference>
<dbReference type="NCBIfam" id="NF007061">
    <property type="entry name" value="PRK09506.1"/>
    <property type="match status" value="1"/>
</dbReference>
<keyword evidence="9" id="KW-0645">Protease</keyword>
<evidence type="ECO:0000256" key="7">
    <source>
        <dbReference type="ARBA" id="ARBA00022475"/>
    </source>
</evidence>
<accession>A0ABY4STC6</accession>
<evidence type="ECO:0000256" key="5">
    <source>
        <dbReference type="ARBA" id="ARBA00007739"/>
    </source>
</evidence>
<comment type="similarity">
    <text evidence="5 23">In the N-terminal section; belongs to the glycosyltransferase 51 family.</text>
</comment>
<feature type="domain" description="Bifunctional transglycosylase second" evidence="26">
    <location>
        <begin position="36"/>
        <end position="116"/>
    </location>
</feature>
<dbReference type="InterPro" id="IPR023346">
    <property type="entry name" value="Lysozyme-like_dom_sf"/>
</dbReference>
<dbReference type="Gene3D" id="3.30.2060.10">
    <property type="entry name" value="Penicillin-binding protein 1b domain"/>
    <property type="match status" value="1"/>
</dbReference>
<name>A0ABY4STC6_9ENTR</name>
<dbReference type="InterPro" id="IPR001460">
    <property type="entry name" value="PCN-bd_Tpept"/>
</dbReference>
<protein>
    <recommendedName>
        <fullName evidence="6 22">Penicillin-binding protein 1B</fullName>
        <shortName evidence="23">PBP-1b</shortName>
        <shortName evidence="23">PBP1b</shortName>
    </recommendedName>
    <alternativeName>
        <fullName evidence="19 23">Murein polymerase</fullName>
    </alternativeName>
</protein>
<feature type="domain" description="Penicillin-binding protein transpeptidase" evidence="24">
    <location>
        <begin position="391"/>
        <end position="622"/>
    </location>
</feature>
<evidence type="ECO:0000256" key="6">
    <source>
        <dbReference type="ARBA" id="ARBA00018637"/>
    </source>
</evidence>
<evidence type="ECO:0000256" key="13">
    <source>
        <dbReference type="ARBA" id="ARBA00022960"/>
    </source>
</evidence>
<dbReference type="Proteomes" id="UP001056834">
    <property type="component" value="Chromosome"/>
</dbReference>
<dbReference type="Pfam" id="PF14814">
    <property type="entry name" value="UB2H"/>
    <property type="match status" value="1"/>
</dbReference>